<keyword evidence="2" id="KW-1185">Reference proteome</keyword>
<reference evidence="1" key="2">
    <citation type="submission" date="2013-04" db="UniProtKB">
        <authorList>
            <consortium name="EnsemblPlants"/>
        </authorList>
    </citation>
    <scope>IDENTIFICATION</scope>
</reference>
<dbReference type="Gramene" id="OB07G23530.1">
    <property type="protein sequence ID" value="OB07G23530.1"/>
    <property type="gene ID" value="OB07G23530"/>
</dbReference>
<organism evidence="1">
    <name type="scientific">Oryza brachyantha</name>
    <name type="common">malo sina</name>
    <dbReference type="NCBI Taxonomy" id="4533"/>
    <lineage>
        <taxon>Eukaryota</taxon>
        <taxon>Viridiplantae</taxon>
        <taxon>Streptophyta</taxon>
        <taxon>Embryophyta</taxon>
        <taxon>Tracheophyta</taxon>
        <taxon>Spermatophyta</taxon>
        <taxon>Magnoliopsida</taxon>
        <taxon>Liliopsida</taxon>
        <taxon>Poales</taxon>
        <taxon>Poaceae</taxon>
        <taxon>BOP clade</taxon>
        <taxon>Oryzoideae</taxon>
        <taxon>Oryzeae</taxon>
        <taxon>Oryzinae</taxon>
        <taxon>Oryza</taxon>
    </lineage>
</organism>
<name>J3MLS1_ORYBR</name>
<accession>J3MLS1</accession>
<reference evidence="1" key="1">
    <citation type="journal article" date="2013" name="Nat. Commun.">
        <title>Whole-genome sequencing of Oryza brachyantha reveals mechanisms underlying Oryza genome evolution.</title>
        <authorList>
            <person name="Chen J."/>
            <person name="Huang Q."/>
            <person name="Gao D."/>
            <person name="Wang J."/>
            <person name="Lang Y."/>
            <person name="Liu T."/>
            <person name="Li B."/>
            <person name="Bai Z."/>
            <person name="Luis Goicoechea J."/>
            <person name="Liang C."/>
            <person name="Chen C."/>
            <person name="Zhang W."/>
            <person name="Sun S."/>
            <person name="Liao Y."/>
            <person name="Zhang X."/>
            <person name="Yang L."/>
            <person name="Song C."/>
            <person name="Wang M."/>
            <person name="Shi J."/>
            <person name="Liu G."/>
            <person name="Liu J."/>
            <person name="Zhou H."/>
            <person name="Zhou W."/>
            <person name="Yu Q."/>
            <person name="An N."/>
            <person name="Chen Y."/>
            <person name="Cai Q."/>
            <person name="Wang B."/>
            <person name="Liu B."/>
            <person name="Min J."/>
            <person name="Huang Y."/>
            <person name="Wu H."/>
            <person name="Li Z."/>
            <person name="Zhang Y."/>
            <person name="Yin Y."/>
            <person name="Song W."/>
            <person name="Jiang J."/>
            <person name="Jackson S.A."/>
            <person name="Wing R.A."/>
            <person name="Wang J."/>
            <person name="Chen M."/>
        </authorList>
    </citation>
    <scope>NUCLEOTIDE SEQUENCE [LARGE SCALE GENOMIC DNA]</scope>
    <source>
        <strain evidence="1">cv. IRGC 101232</strain>
    </source>
</reference>
<dbReference type="OMA" id="DIPHPLW"/>
<protein>
    <submittedName>
        <fullName evidence="1">Uncharacterized protein</fullName>
    </submittedName>
</protein>
<sequence length="160" mass="17041">MCSADGGSILSYQLNLDGGSPMEERLVVHPKGEVLDVPRPAAVGVEDVRVALADVAHPPRDRDVDDVADVAAALVERHDGLQLQPGVPHRPEQLPVGVPVVRPGCLPLHQPPPHVHHDAVDAGLPQLPQLRPDLVALLELVVDAHRVQLHNTSRNGSKGS</sequence>
<dbReference type="EnsemblPlants" id="OB07G23530.1">
    <property type="protein sequence ID" value="OB07G23530.1"/>
    <property type="gene ID" value="OB07G23530"/>
</dbReference>
<proteinExistence type="predicted"/>
<dbReference type="Proteomes" id="UP000006038">
    <property type="component" value="Chromosome 7"/>
</dbReference>
<dbReference type="AlphaFoldDB" id="J3MLS1"/>
<dbReference type="HOGENOM" id="CLU_083154_1_0_1"/>
<evidence type="ECO:0000313" key="1">
    <source>
        <dbReference type="EnsemblPlants" id="OB07G23530.1"/>
    </source>
</evidence>
<evidence type="ECO:0000313" key="2">
    <source>
        <dbReference type="Proteomes" id="UP000006038"/>
    </source>
</evidence>